<gene>
    <name evidence="1" type="ORF">ACFOHJ_18440</name>
</gene>
<accession>A0ABV7KIJ2</accession>
<organism evidence="1 2">
    <name type="scientific">Aquamicrobium soli</name>
    <dbReference type="NCBI Taxonomy" id="1811518"/>
    <lineage>
        <taxon>Bacteria</taxon>
        <taxon>Pseudomonadati</taxon>
        <taxon>Pseudomonadota</taxon>
        <taxon>Alphaproteobacteria</taxon>
        <taxon>Hyphomicrobiales</taxon>
        <taxon>Phyllobacteriaceae</taxon>
        <taxon>Aquamicrobium</taxon>
    </lineage>
</organism>
<dbReference type="Proteomes" id="UP001595583">
    <property type="component" value="Unassembled WGS sequence"/>
</dbReference>
<protein>
    <recommendedName>
        <fullName evidence="3">Minor tail protein</fullName>
    </recommendedName>
</protein>
<proteinExistence type="predicted"/>
<keyword evidence="2" id="KW-1185">Reference proteome</keyword>
<name>A0ABV7KIJ2_9HYPH</name>
<evidence type="ECO:0000313" key="1">
    <source>
        <dbReference type="EMBL" id="MFC3208206.1"/>
    </source>
</evidence>
<evidence type="ECO:0000313" key="2">
    <source>
        <dbReference type="Proteomes" id="UP001595583"/>
    </source>
</evidence>
<reference evidence="2" key="1">
    <citation type="journal article" date="2019" name="Int. J. Syst. Evol. Microbiol.">
        <title>The Global Catalogue of Microorganisms (GCM) 10K type strain sequencing project: providing services to taxonomists for standard genome sequencing and annotation.</title>
        <authorList>
            <consortium name="The Broad Institute Genomics Platform"/>
            <consortium name="The Broad Institute Genome Sequencing Center for Infectious Disease"/>
            <person name="Wu L."/>
            <person name="Ma J."/>
        </authorList>
    </citation>
    <scope>NUCLEOTIDE SEQUENCE [LARGE SCALE GENOMIC DNA]</scope>
    <source>
        <strain evidence="2">KCTC 52165</strain>
    </source>
</reference>
<dbReference type="RefSeq" id="WP_378223171.1">
    <property type="nucleotide sequence ID" value="NZ_JBHRTK010000019.1"/>
</dbReference>
<sequence length="231" mass="25102">MTQGLFMPIYRPPRSDIYTTDFREYVVGIQPPDWTKRYATDFTATVETASGSLSGRALRWIKPAASRQALSWDRVPLAADLDILVRFRAIASWTDASNFISAYARGAGAAGTETGYRNLGYGITTNSRWAAVTGRYVSGTYTPLGSISTGPSPNYVINEWAWLRFNVSGTSLRRKMWHSAAAEPAAWAETVTDTQVSSAGWCGLNNAGGNPDTEVDFFGVGLNGQTVPLPV</sequence>
<evidence type="ECO:0008006" key="3">
    <source>
        <dbReference type="Google" id="ProtNLM"/>
    </source>
</evidence>
<comment type="caution">
    <text evidence="1">The sequence shown here is derived from an EMBL/GenBank/DDBJ whole genome shotgun (WGS) entry which is preliminary data.</text>
</comment>
<dbReference type="EMBL" id="JBHRTK010000019">
    <property type="protein sequence ID" value="MFC3208206.1"/>
    <property type="molecule type" value="Genomic_DNA"/>
</dbReference>